<accession>A0A1Y0EC51</accession>
<feature type="domain" description="HTH marR-type" evidence="1">
    <location>
        <begin position="25"/>
        <end position="165"/>
    </location>
</feature>
<dbReference type="InterPro" id="IPR000835">
    <property type="entry name" value="HTH_MarR-typ"/>
</dbReference>
<dbReference type="GO" id="GO:0006950">
    <property type="term" value="P:response to stress"/>
    <property type="evidence" value="ECO:0007669"/>
    <property type="project" value="TreeGrafter"/>
</dbReference>
<evidence type="ECO:0000313" key="2">
    <source>
        <dbReference type="EMBL" id="ARU01153.1"/>
    </source>
</evidence>
<keyword evidence="3" id="KW-1185">Reference proteome</keyword>
<sequence length="165" mass="18406">MDHSPPASATPDQTAFGDEDPQIGYNRLFFALMRVNRTLVPPIAKSLRRIGIADPIWYEILLATEEAGPEGLQMIALERRLCLPQYALSRHVSRIEKAGLIRRDALAGPGRGAGRAQVLRVTDKGKGLHQQVWQIYVAEIQSSLSGRLSPQEAYALTRMLNRLYD</sequence>
<dbReference type="PROSITE" id="PS50995">
    <property type="entry name" value="HTH_MARR_2"/>
    <property type="match status" value="1"/>
</dbReference>
<organism evidence="2 3">
    <name type="scientific">Yoonia vestfoldensis</name>
    <dbReference type="NCBI Taxonomy" id="245188"/>
    <lineage>
        <taxon>Bacteria</taxon>
        <taxon>Pseudomonadati</taxon>
        <taxon>Pseudomonadota</taxon>
        <taxon>Alphaproteobacteria</taxon>
        <taxon>Rhodobacterales</taxon>
        <taxon>Paracoccaceae</taxon>
        <taxon>Yoonia</taxon>
    </lineage>
</organism>
<reference evidence="2 3" key="1">
    <citation type="submission" date="2017-05" db="EMBL/GenBank/DDBJ databases">
        <title>Genome Sequence of Loktanella vestfoldensis Strain SMR4r Isolated from a Culture of the Diatom Skeletonema marinoi.</title>
        <authorList>
            <person name="Topel M."/>
            <person name="Pinder M.I.M."/>
            <person name="Johansson O.N."/>
            <person name="Kourtchenko O."/>
            <person name="Godhe A."/>
            <person name="Clarke A.K."/>
        </authorList>
    </citation>
    <scope>NUCLEOTIDE SEQUENCE [LARGE SCALE GENOMIC DNA]</scope>
    <source>
        <strain evidence="2 3">SMR4r</strain>
    </source>
</reference>
<dbReference type="PANTHER" id="PTHR33164:SF104">
    <property type="entry name" value="TRANSCRIPTIONAL REGULATORY PROTEIN"/>
    <property type="match status" value="1"/>
</dbReference>
<dbReference type="AlphaFoldDB" id="A0A1Y0EC51"/>
<dbReference type="RefSeq" id="WP_087207725.1">
    <property type="nucleotide sequence ID" value="NZ_CP021431.1"/>
</dbReference>
<dbReference type="EMBL" id="CP021431">
    <property type="protein sequence ID" value="ARU01153.1"/>
    <property type="molecule type" value="Genomic_DNA"/>
</dbReference>
<dbReference type="InterPro" id="IPR036388">
    <property type="entry name" value="WH-like_DNA-bd_sf"/>
</dbReference>
<dbReference type="Gene3D" id="1.10.10.10">
    <property type="entry name" value="Winged helix-like DNA-binding domain superfamily/Winged helix DNA-binding domain"/>
    <property type="match status" value="1"/>
</dbReference>
<name>A0A1Y0EC51_9RHOB</name>
<dbReference type="Proteomes" id="UP000195273">
    <property type="component" value="Chromosome"/>
</dbReference>
<evidence type="ECO:0000259" key="1">
    <source>
        <dbReference type="PROSITE" id="PS50995"/>
    </source>
</evidence>
<evidence type="ECO:0000313" key="3">
    <source>
        <dbReference type="Proteomes" id="UP000195273"/>
    </source>
</evidence>
<dbReference type="SUPFAM" id="SSF46785">
    <property type="entry name" value="Winged helix' DNA-binding domain"/>
    <property type="match status" value="1"/>
</dbReference>
<dbReference type="PANTHER" id="PTHR33164">
    <property type="entry name" value="TRANSCRIPTIONAL REGULATOR, MARR FAMILY"/>
    <property type="match status" value="1"/>
</dbReference>
<gene>
    <name evidence="2" type="ORF">LOKVESSMR4R_01840</name>
</gene>
<dbReference type="Pfam" id="PF12802">
    <property type="entry name" value="MarR_2"/>
    <property type="match status" value="1"/>
</dbReference>
<dbReference type="InterPro" id="IPR036390">
    <property type="entry name" value="WH_DNA-bd_sf"/>
</dbReference>
<protein>
    <submittedName>
        <fullName evidence="2">MarR family protein</fullName>
    </submittedName>
</protein>
<dbReference type="GO" id="GO:0003700">
    <property type="term" value="F:DNA-binding transcription factor activity"/>
    <property type="evidence" value="ECO:0007669"/>
    <property type="project" value="InterPro"/>
</dbReference>
<dbReference type="InterPro" id="IPR039422">
    <property type="entry name" value="MarR/SlyA-like"/>
</dbReference>
<proteinExistence type="predicted"/>
<dbReference type="KEGG" id="lvs:LOKVESSMR4R_01840"/>